<evidence type="ECO:0000313" key="13">
    <source>
        <dbReference type="Proteomes" id="UP001500571"/>
    </source>
</evidence>
<keyword evidence="7 10" id="KW-1133">Transmembrane helix</keyword>
<dbReference type="SUPFAM" id="SSF52540">
    <property type="entry name" value="P-loop containing nucleoside triphosphate hydrolases"/>
    <property type="match status" value="1"/>
</dbReference>
<protein>
    <submittedName>
        <fullName evidence="12">Branched-chain amino acid ABC transporter permease/ATP-binding protein</fullName>
    </submittedName>
</protein>
<proteinExistence type="predicted"/>
<keyword evidence="13" id="KW-1185">Reference proteome</keyword>
<keyword evidence="2" id="KW-0813">Transport</keyword>
<evidence type="ECO:0000256" key="1">
    <source>
        <dbReference type="ARBA" id="ARBA00004651"/>
    </source>
</evidence>
<feature type="region of interest" description="Disordered" evidence="9">
    <location>
        <begin position="629"/>
        <end position="651"/>
    </location>
</feature>
<dbReference type="EMBL" id="BAAAPB010000004">
    <property type="protein sequence ID" value="GAA1970555.1"/>
    <property type="molecule type" value="Genomic_DNA"/>
</dbReference>
<evidence type="ECO:0000259" key="11">
    <source>
        <dbReference type="PROSITE" id="PS50893"/>
    </source>
</evidence>
<dbReference type="InterPro" id="IPR027417">
    <property type="entry name" value="P-loop_NTPase"/>
</dbReference>
<dbReference type="Pfam" id="PF02653">
    <property type="entry name" value="BPD_transp_2"/>
    <property type="match status" value="2"/>
</dbReference>
<feature type="transmembrane region" description="Helical" evidence="10">
    <location>
        <begin position="262"/>
        <end position="280"/>
    </location>
</feature>
<evidence type="ECO:0000256" key="7">
    <source>
        <dbReference type="ARBA" id="ARBA00022989"/>
    </source>
</evidence>
<evidence type="ECO:0000256" key="5">
    <source>
        <dbReference type="ARBA" id="ARBA00022741"/>
    </source>
</evidence>
<keyword evidence="8 10" id="KW-0472">Membrane</keyword>
<feature type="transmembrane region" description="Helical" evidence="10">
    <location>
        <begin position="380"/>
        <end position="399"/>
    </location>
</feature>
<dbReference type="CDD" id="cd06581">
    <property type="entry name" value="TM_PBP1_LivM_like"/>
    <property type="match status" value="1"/>
</dbReference>
<name>A0ABN2RKA7_9ACTN</name>
<evidence type="ECO:0000256" key="4">
    <source>
        <dbReference type="ARBA" id="ARBA00022692"/>
    </source>
</evidence>
<dbReference type="CDD" id="cd06582">
    <property type="entry name" value="TM_PBP1_LivH_like"/>
    <property type="match status" value="1"/>
</dbReference>
<dbReference type="Proteomes" id="UP001500571">
    <property type="component" value="Unassembled WGS sequence"/>
</dbReference>
<dbReference type="InterPro" id="IPR001851">
    <property type="entry name" value="ABC_transp_permease"/>
</dbReference>
<comment type="caution">
    <text evidence="12">The sequence shown here is derived from an EMBL/GenBank/DDBJ whole genome shotgun (WGS) entry which is preliminary data.</text>
</comment>
<evidence type="ECO:0000256" key="3">
    <source>
        <dbReference type="ARBA" id="ARBA00022475"/>
    </source>
</evidence>
<dbReference type="Gene3D" id="3.40.50.300">
    <property type="entry name" value="P-loop containing nucleotide triphosphate hydrolases"/>
    <property type="match status" value="1"/>
</dbReference>
<feature type="transmembrane region" description="Helical" evidence="10">
    <location>
        <begin position="457"/>
        <end position="475"/>
    </location>
</feature>
<sequence length="921" mass="96150">MTEIWRFAALGLGAGGLYALAALGLVLVYRGSGVVNFAQGAVGMIGAYAYFEARLEHHLPQAISVLLGIVTSALLGALFHLLILRRMQGASALARIVATLALLVVLQSAVLIAYGPLPKVVPSMLPIEPVSIFGAQIGQDRIYIFAIVMAATLALWVLYRFTTFGIATSAVAENPRAAAALGVSPHLIAAANWAIGSALGGLAAVLLIPITGLGTANLTYLVIPVLAAAVVGRFSSFPLTVLAGLGIGVAQSEVTRYVTAPGWGTAVPFVLVTVVLLARGKSVAGKDESFGRMPRLGSGRIQPVWLLVGVAVTLFCIWVVLPMPWVNALQAQILGTIILMSFVVVTGYAGQLSLMQLGFAGVGALASGWLVASHGWPFEIALVVGVLTAIPIGVVVGLAGVRTRGVYLAILTLGLAISLEAVVFGNSDLAGGPTGYNVGDTTVLGIDVNGLFYPKRYATFTLIVLALVGCVVANLRRSRAGRRLIAVRTNERAAAALGISVTEAKLYAFILGGMIAALGGILLAFRSPLLQLTGFAGLQSVTAMQNAVLGGAGTPIGPLSGSGFQPDSLGQQIFSFLGPNVALWLGLVSGAGLLYMLTIAPDGLAFTMMPREVRAQRERARARRLAARGLATATEDAPAPVADPPRASGPVDRHRVEPLTLEMDAVTVRFGGVVALNGLTLRVEPGEIVGLIGPNGAGKSTCIDAITGFNTPASGEIRLGGERIDRWARERRARAGLGRSFQSLELFEDLTVRENLLAACDERDLLAYATNLVVPGRDTFTPAALAAIESFGLGAYLDVRVEDLDYALRRMLAVARAAAGGHSVLLLDEPAAGLGDVQTRRLGEVLRTLADDHGMAIFLVEHNIDMVLRNCDRVYALDFGTLIGAGTADEIRSNPAVVEAYLGTSRFTADHAPAEPTGGVR</sequence>
<reference evidence="12 13" key="1">
    <citation type="journal article" date="2019" name="Int. J. Syst. Evol. Microbiol.">
        <title>The Global Catalogue of Microorganisms (GCM) 10K type strain sequencing project: providing services to taxonomists for standard genome sequencing and annotation.</title>
        <authorList>
            <consortium name="The Broad Institute Genomics Platform"/>
            <consortium name="The Broad Institute Genome Sequencing Center for Infectious Disease"/>
            <person name="Wu L."/>
            <person name="Ma J."/>
        </authorList>
    </citation>
    <scope>NUCLEOTIDE SEQUENCE [LARGE SCALE GENOMIC DNA]</scope>
    <source>
        <strain evidence="12 13">JCM 15309</strain>
    </source>
</reference>
<feature type="transmembrane region" description="Helical" evidence="10">
    <location>
        <begin position="333"/>
        <end position="350"/>
    </location>
</feature>
<evidence type="ECO:0000256" key="8">
    <source>
        <dbReference type="ARBA" id="ARBA00023136"/>
    </source>
</evidence>
<feature type="transmembrane region" description="Helical" evidence="10">
    <location>
        <begin position="142"/>
        <end position="167"/>
    </location>
</feature>
<evidence type="ECO:0000256" key="6">
    <source>
        <dbReference type="ARBA" id="ARBA00022840"/>
    </source>
</evidence>
<keyword evidence="6" id="KW-0067">ATP-binding</keyword>
<accession>A0ABN2RKA7</accession>
<feature type="transmembrane region" description="Helical" evidence="10">
    <location>
        <begin position="506"/>
        <end position="525"/>
    </location>
</feature>
<dbReference type="InterPro" id="IPR003593">
    <property type="entry name" value="AAA+_ATPase"/>
</dbReference>
<keyword evidence="3" id="KW-1003">Cell membrane</keyword>
<keyword evidence="4 10" id="KW-0812">Transmembrane</keyword>
<dbReference type="InterPro" id="IPR003439">
    <property type="entry name" value="ABC_transporter-like_ATP-bd"/>
</dbReference>
<evidence type="ECO:0000256" key="2">
    <source>
        <dbReference type="ARBA" id="ARBA00022448"/>
    </source>
</evidence>
<feature type="transmembrane region" description="Helical" evidence="10">
    <location>
        <begin position="7"/>
        <end position="28"/>
    </location>
</feature>
<feature type="transmembrane region" description="Helical" evidence="10">
    <location>
        <begin position="581"/>
        <end position="609"/>
    </location>
</feature>
<feature type="transmembrane region" description="Helical" evidence="10">
    <location>
        <begin position="301"/>
        <end position="321"/>
    </location>
</feature>
<dbReference type="PANTHER" id="PTHR45772">
    <property type="entry name" value="CONSERVED COMPONENT OF ABC TRANSPORTER FOR NATURAL AMINO ACIDS-RELATED"/>
    <property type="match status" value="1"/>
</dbReference>
<comment type="subcellular location">
    <subcellularLocation>
        <location evidence="1">Cell membrane</location>
        <topology evidence="1">Multi-pass membrane protein</topology>
    </subcellularLocation>
</comment>
<evidence type="ECO:0000313" key="12">
    <source>
        <dbReference type="EMBL" id="GAA1970555.1"/>
    </source>
</evidence>
<feature type="transmembrane region" description="Helical" evidence="10">
    <location>
        <begin position="96"/>
        <end position="117"/>
    </location>
</feature>
<dbReference type="InterPro" id="IPR043428">
    <property type="entry name" value="LivM-like"/>
</dbReference>
<dbReference type="InterPro" id="IPR032823">
    <property type="entry name" value="BCA_ABC_TP_C"/>
</dbReference>
<feature type="domain" description="ABC transporter" evidence="11">
    <location>
        <begin position="661"/>
        <end position="904"/>
    </location>
</feature>
<evidence type="ECO:0000256" key="10">
    <source>
        <dbReference type="SAM" id="Phobius"/>
    </source>
</evidence>
<keyword evidence="5" id="KW-0547">Nucleotide-binding</keyword>
<dbReference type="RefSeq" id="WP_344046878.1">
    <property type="nucleotide sequence ID" value="NZ_BAAAPB010000004.1"/>
</dbReference>
<feature type="transmembrane region" description="Helical" evidence="10">
    <location>
        <begin position="406"/>
        <end position="425"/>
    </location>
</feature>
<dbReference type="Pfam" id="PF12399">
    <property type="entry name" value="BCA_ABC_TP_C"/>
    <property type="match status" value="1"/>
</dbReference>
<gene>
    <name evidence="12" type="ORF">GCM10009798_34150</name>
</gene>
<dbReference type="InterPro" id="IPR051120">
    <property type="entry name" value="ABC_AA/LPS_Transport"/>
</dbReference>
<feature type="transmembrane region" description="Helical" evidence="10">
    <location>
        <begin position="357"/>
        <end position="374"/>
    </location>
</feature>
<dbReference type="SMART" id="SM00382">
    <property type="entry name" value="AAA"/>
    <property type="match status" value="1"/>
</dbReference>
<feature type="transmembrane region" description="Helical" evidence="10">
    <location>
        <begin position="220"/>
        <end position="250"/>
    </location>
</feature>
<dbReference type="Pfam" id="PF00005">
    <property type="entry name" value="ABC_tran"/>
    <property type="match status" value="1"/>
</dbReference>
<organism evidence="12 13">
    <name type="scientific">Nocardioides panacihumi</name>
    <dbReference type="NCBI Taxonomy" id="400774"/>
    <lineage>
        <taxon>Bacteria</taxon>
        <taxon>Bacillati</taxon>
        <taxon>Actinomycetota</taxon>
        <taxon>Actinomycetes</taxon>
        <taxon>Propionibacteriales</taxon>
        <taxon>Nocardioidaceae</taxon>
        <taxon>Nocardioides</taxon>
    </lineage>
</organism>
<evidence type="ECO:0000256" key="9">
    <source>
        <dbReference type="SAM" id="MobiDB-lite"/>
    </source>
</evidence>
<feature type="transmembrane region" description="Helical" evidence="10">
    <location>
        <begin position="63"/>
        <end position="84"/>
    </location>
</feature>
<dbReference type="PROSITE" id="PS50893">
    <property type="entry name" value="ABC_TRANSPORTER_2"/>
    <property type="match status" value="1"/>
</dbReference>
<feature type="compositionally biased region" description="Low complexity" evidence="9">
    <location>
        <begin position="629"/>
        <end position="646"/>
    </location>
</feature>